<dbReference type="InterPro" id="IPR000597">
    <property type="entry name" value="Ribosomal_uL3"/>
</dbReference>
<evidence type="ECO:0000256" key="10">
    <source>
        <dbReference type="RuleBase" id="RU003906"/>
    </source>
</evidence>
<comment type="PTM">
    <text evidence="8">Methylated by PrmB.</text>
</comment>
<dbReference type="RefSeq" id="WP_252029134.1">
    <property type="nucleotide sequence ID" value="NZ_JAKRRX010000066.1"/>
</dbReference>
<dbReference type="Pfam" id="PF00297">
    <property type="entry name" value="Ribosomal_L3"/>
    <property type="match status" value="1"/>
</dbReference>
<evidence type="ECO:0000256" key="2">
    <source>
        <dbReference type="ARBA" id="ARBA00022481"/>
    </source>
</evidence>
<dbReference type="HAMAP" id="MF_01325_B">
    <property type="entry name" value="Ribosomal_uL3_B"/>
    <property type="match status" value="1"/>
</dbReference>
<evidence type="ECO:0000256" key="1">
    <source>
        <dbReference type="ARBA" id="ARBA00006540"/>
    </source>
</evidence>
<dbReference type="FunFam" id="3.30.160.810:FF:000001">
    <property type="entry name" value="50S ribosomal protein L3"/>
    <property type="match status" value="1"/>
</dbReference>
<evidence type="ECO:0000256" key="3">
    <source>
        <dbReference type="ARBA" id="ARBA00022730"/>
    </source>
</evidence>
<evidence type="ECO:0000256" key="5">
    <source>
        <dbReference type="ARBA" id="ARBA00022980"/>
    </source>
</evidence>
<dbReference type="PANTHER" id="PTHR11229:SF16">
    <property type="entry name" value="LARGE RIBOSOMAL SUBUNIT PROTEIN UL3C"/>
    <property type="match status" value="1"/>
</dbReference>
<dbReference type="InterPro" id="IPR009000">
    <property type="entry name" value="Transl_B-barrel_sf"/>
</dbReference>
<dbReference type="Gene3D" id="3.30.160.810">
    <property type="match status" value="1"/>
</dbReference>
<evidence type="ECO:0000313" key="11">
    <source>
        <dbReference type="EMBL" id="MCW8334644.1"/>
    </source>
</evidence>
<accession>A0A9X3HS99</accession>
<dbReference type="InterPro" id="IPR019926">
    <property type="entry name" value="Ribosomal_uL3_CS"/>
</dbReference>
<dbReference type="Gene3D" id="2.40.30.10">
    <property type="entry name" value="Translation factors"/>
    <property type="match status" value="1"/>
</dbReference>
<dbReference type="GO" id="GO:0006412">
    <property type="term" value="P:translation"/>
    <property type="evidence" value="ECO:0007669"/>
    <property type="project" value="UniProtKB-UniRule"/>
</dbReference>
<sequence>MIGLVGRKVGMTRVFTEEGVSIPVTVVEVEANRVSQVKTLENDGYAAIQVTAGAKKANRVSKPEAGHFAKAGVEAGRGLWEFRLENGEEFEVGAELNVELFNEVKKVDVTGTSKGKGFQGAVKRWNFSTQDMTHGNSLSHRAPGSIGQCQTPGRVFKGKKMAGHMGAERVTTQNLEIVRVDAERNLLLIKGAVPGATGGNVIVKPAVKA</sequence>
<keyword evidence="4 8" id="KW-0694">RNA-binding</keyword>
<comment type="subunit">
    <text evidence="8 10">Part of the 50S ribosomal subunit. Forms a cluster with proteins L14 and L19.</text>
</comment>
<comment type="similarity">
    <text evidence="1 8 9">Belongs to the universal ribosomal protein uL3 family.</text>
</comment>
<evidence type="ECO:0000256" key="8">
    <source>
        <dbReference type="HAMAP-Rule" id="MF_01325"/>
    </source>
</evidence>
<evidence type="ECO:0000256" key="9">
    <source>
        <dbReference type="RuleBase" id="RU003905"/>
    </source>
</evidence>
<comment type="function">
    <text evidence="8 10">One of the primary rRNA binding proteins, it binds directly near the 3'-end of the 23S rRNA, where it nucleates assembly of the 50S subunit.</text>
</comment>
<dbReference type="Proteomes" id="UP001155586">
    <property type="component" value="Unassembled WGS sequence"/>
</dbReference>
<dbReference type="SUPFAM" id="SSF50447">
    <property type="entry name" value="Translation proteins"/>
    <property type="match status" value="1"/>
</dbReference>
<dbReference type="PROSITE" id="PS00474">
    <property type="entry name" value="RIBOSOMAL_L3"/>
    <property type="match status" value="1"/>
</dbReference>
<keyword evidence="6 8" id="KW-0687">Ribonucleoprotein</keyword>
<dbReference type="FunFam" id="2.40.30.10:FF:000004">
    <property type="entry name" value="50S ribosomal protein L3"/>
    <property type="match status" value="1"/>
</dbReference>
<organism evidence="11 12">
    <name type="scientific">Vibrio paucivorans</name>
    <dbReference type="NCBI Taxonomy" id="2829489"/>
    <lineage>
        <taxon>Bacteria</taxon>
        <taxon>Pseudomonadati</taxon>
        <taxon>Pseudomonadota</taxon>
        <taxon>Gammaproteobacteria</taxon>
        <taxon>Vibrionales</taxon>
        <taxon>Vibrionaceae</taxon>
        <taxon>Vibrio</taxon>
    </lineage>
</organism>
<proteinExistence type="inferred from homology"/>
<evidence type="ECO:0000313" key="12">
    <source>
        <dbReference type="Proteomes" id="UP001155586"/>
    </source>
</evidence>
<dbReference type="GO" id="GO:0003735">
    <property type="term" value="F:structural constituent of ribosome"/>
    <property type="evidence" value="ECO:0007669"/>
    <property type="project" value="UniProtKB-UniRule"/>
</dbReference>
<evidence type="ECO:0000256" key="6">
    <source>
        <dbReference type="ARBA" id="ARBA00023274"/>
    </source>
</evidence>
<dbReference type="NCBIfam" id="TIGR03625">
    <property type="entry name" value="L3_bact"/>
    <property type="match status" value="1"/>
</dbReference>
<dbReference type="InterPro" id="IPR019927">
    <property type="entry name" value="Ribosomal_uL3_bac/org-type"/>
</dbReference>
<name>A0A9X3HS99_9VIBR</name>
<gene>
    <name evidence="8 11" type="primary">rplC</name>
    <name evidence="11" type="ORF">MD483_12510</name>
</gene>
<dbReference type="GO" id="GO:0022625">
    <property type="term" value="C:cytosolic large ribosomal subunit"/>
    <property type="evidence" value="ECO:0007669"/>
    <property type="project" value="TreeGrafter"/>
</dbReference>
<comment type="caution">
    <text evidence="11">The sequence shown here is derived from an EMBL/GenBank/DDBJ whole genome shotgun (WGS) entry which is preliminary data.</text>
</comment>
<keyword evidence="12" id="KW-1185">Reference proteome</keyword>
<keyword evidence="3 8" id="KW-0699">rRNA-binding</keyword>
<dbReference type="PANTHER" id="PTHR11229">
    <property type="entry name" value="50S RIBOSOMAL PROTEIN L3"/>
    <property type="match status" value="1"/>
</dbReference>
<evidence type="ECO:0000256" key="4">
    <source>
        <dbReference type="ARBA" id="ARBA00022884"/>
    </source>
</evidence>
<evidence type="ECO:0000256" key="7">
    <source>
        <dbReference type="ARBA" id="ARBA00035243"/>
    </source>
</evidence>
<keyword evidence="2 8" id="KW-0488">Methylation</keyword>
<protein>
    <recommendedName>
        <fullName evidence="7 8">Large ribosomal subunit protein uL3</fullName>
    </recommendedName>
</protein>
<reference evidence="11" key="1">
    <citation type="submission" date="2022-02" db="EMBL/GenBank/DDBJ databases">
        <title>Vibrio sp. nov., a new bacterium isolated from Bohai sea, China.</title>
        <authorList>
            <person name="Yuan Y."/>
        </authorList>
    </citation>
    <scope>NUCLEOTIDE SEQUENCE</scope>
    <source>
        <strain evidence="11">DBSS07</strain>
    </source>
</reference>
<feature type="modified residue" description="N5-methylglutamine" evidence="8">
    <location>
        <position position="150"/>
    </location>
</feature>
<dbReference type="GO" id="GO:0019843">
    <property type="term" value="F:rRNA binding"/>
    <property type="evidence" value="ECO:0007669"/>
    <property type="project" value="UniProtKB-UniRule"/>
</dbReference>
<dbReference type="AlphaFoldDB" id="A0A9X3HS99"/>
<keyword evidence="5 8" id="KW-0689">Ribosomal protein</keyword>
<dbReference type="EMBL" id="JAKRRX010000066">
    <property type="protein sequence ID" value="MCW8334644.1"/>
    <property type="molecule type" value="Genomic_DNA"/>
</dbReference>